<sequence length="68" mass="7696">MRQQTKVIAASVREDPAHRCSKRPGHPPAPKAVDPGSDIWLSDAHLRMVHRRARHNPEVLCQSPTNQR</sequence>
<feature type="region of interest" description="Disordered" evidence="1">
    <location>
        <begin position="13"/>
        <end position="36"/>
    </location>
</feature>
<dbReference type="EMBL" id="MLFU01000069">
    <property type="protein sequence ID" value="KAK1487066.1"/>
    <property type="molecule type" value="Genomic_DNA"/>
</dbReference>
<dbReference type="Proteomes" id="UP001227543">
    <property type="component" value="Unassembled WGS sequence"/>
</dbReference>
<reference evidence="2 3" key="1">
    <citation type="submission" date="2016-10" db="EMBL/GenBank/DDBJ databases">
        <title>The genome sequence of Colletotrichum fioriniae PJ7.</title>
        <authorList>
            <person name="Baroncelli R."/>
        </authorList>
    </citation>
    <scope>NUCLEOTIDE SEQUENCE [LARGE SCALE GENOMIC DNA]</scope>
    <source>
        <strain evidence="2 3">Tom-12</strain>
    </source>
</reference>
<name>A0ABQ9QWE4_9PEZI</name>
<accession>A0ABQ9QWE4</accession>
<organism evidence="2 3">
    <name type="scientific">Colletotrichum tamarilloi</name>
    <dbReference type="NCBI Taxonomy" id="1209934"/>
    <lineage>
        <taxon>Eukaryota</taxon>
        <taxon>Fungi</taxon>
        <taxon>Dikarya</taxon>
        <taxon>Ascomycota</taxon>
        <taxon>Pezizomycotina</taxon>
        <taxon>Sordariomycetes</taxon>
        <taxon>Hypocreomycetidae</taxon>
        <taxon>Glomerellales</taxon>
        <taxon>Glomerellaceae</taxon>
        <taxon>Colletotrichum</taxon>
        <taxon>Colletotrichum acutatum species complex</taxon>
    </lineage>
</organism>
<evidence type="ECO:0000313" key="2">
    <source>
        <dbReference type="EMBL" id="KAK1487066.1"/>
    </source>
</evidence>
<protein>
    <submittedName>
        <fullName evidence="2">Uncharacterized protein</fullName>
    </submittedName>
</protein>
<gene>
    <name evidence="2" type="ORF">CTAM01_11999</name>
</gene>
<proteinExistence type="predicted"/>
<keyword evidence="3" id="KW-1185">Reference proteome</keyword>
<evidence type="ECO:0000313" key="3">
    <source>
        <dbReference type="Proteomes" id="UP001227543"/>
    </source>
</evidence>
<evidence type="ECO:0000256" key="1">
    <source>
        <dbReference type="SAM" id="MobiDB-lite"/>
    </source>
</evidence>
<comment type="caution">
    <text evidence="2">The sequence shown here is derived from an EMBL/GenBank/DDBJ whole genome shotgun (WGS) entry which is preliminary data.</text>
</comment>
<dbReference type="RefSeq" id="XP_060377416.1">
    <property type="nucleotide sequence ID" value="XM_060528007.1"/>
</dbReference>
<dbReference type="GeneID" id="85412245"/>